<comment type="caution">
    <text evidence="3">The sequence shown here is derived from an EMBL/GenBank/DDBJ whole genome shotgun (WGS) entry which is preliminary data.</text>
</comment>
<dbReference type="InterPro" id="IPR012296">
    <property type="entry name" value="Nuclease_put_TT1808"/>
</dbReference>
<proteinExistence type="predicted"/>
<accession>A0A8H3L5N4</accession>
<evidence type="ECO:0000313" key="3">
    <source>
        <dbReference type="EMBL" id="GES79634.1"/>
    </source>
</evidence>
<dbReference type="OrthoDB" id="2410443at2759"/>
<organism evidence="3 4">
    <name type="scientific">Rhizophagus clarus</name>
    <dbReference type="NCBI Taxonomy" id="94130"/>
    <lineage>
        <taxon>Eukaryota</taxon>
        <taxon>Fungi</taxon>
        <taxon>Fungi incertae sedis</taxon>
        <taxon>Mucoromycota</taxon>
        <taxon>Glomeromycotina</taxon>
        <taxon>Glomeromycetes</taxon>
        <taxon>Glomerales</taxon>
        <taxon>Glomeraceae</taxon>
        <taxon>Rhizophagus</taxon>
    </lineage>
</organism>
<dbReference type="InterPro" id="IPR008538">
    <property type="entry name" value="Uma2"/>
</dbReference>
<reference evidence="3" key="1">
    <citation type="submission" date="2019-10" db="EMBL/GenBank/DDBJ databases">
        <title>Conservation and host-specific expression of non-tandemly repeated heterogenous ribosome RNA gene in arbuscular mycorrhizal fungi.</title>
        <authorList>
            <person name="Maeda T."/>
            <person name="Kobayashi Y."/>
            <person name="Nakagawa T."/>
            <person name="Ezawa T."/>
            <person name="Yamaguchi K."/>
            <person name="Bino T."/>
            <person name="Nishimoto Y."/>
            <person name="Shigenobu S."/>
            <person name="Kawaguchi M."/>
        </authorList>
    </citation>
    <scope>NUCLEOTIDE SEQUENCE</scope>
    <source>
        <strain evidence="3">HR1</strain>
    </source>
</reference>
<gene>
    <name evidence="3" type="ORF">RCL2_000693600</name>
</gene>
<dbReference type="Proteomes" id="UP000615446">
    <property type="component" value="Unassembled WGS sequence"/>
</dbReference>
<dbReference type="Pfam" id="PF05685">
    <property type="entry name" value="Uma2"/>
    <property type="match status" value="1"/>
</dbReference>
<dbReference type="EMBL" id="BLAL01000044">
    <property type="protein sequence ID" value="GES79634.1"/>
    <property type="molecule type" value="Genomic_DNA"/>
</dbReference>
<evidence type="ECO:0000256" key="1">
    <source>
        <dbReference type="SAM" id="MobiDB-lite"/>
    </source>
</evidence>
<evidence type="ECO:0000313" key="4">
    <source>
        <dbReference type="Proteomes" id="UP000615446"/>
    </source>
</evidence>
<feature type="region of interest" description="Disordered" evidence="1">
    <location>
        <begin position="23"/>
        <end position="49"/>
    </location>
</feature>
<evidence type="ECO:0000259" key="2">
    <source>
        <dbReference type="Pfam" id="PF05685"/>
    </source>
</evidence>
<protein>
    <recommendedName>
        <fullName evidence="2">Putative restriction endonuclease domain-containing protein</fullName>
    </recommendedName>
</protein>
<sequence>MSISNIEEKLELAKNRLLELDREESLIEESTSSESTTPESTTTENTMTEESGKIVVFSDVSLERYRKFRGEGELKRSNIYVRLVKGEIIAYEMPSSAHGYTATELAFVLKTWSNGQLNVICEQNITTGNNTEYCADFVAEPEQIPPPGPGYEAQPTIIIEVAKTETLTSLNDCASDYFSASARYTQTNSTGVYLGIKMFSRRQNSTVAMLAILYLRNNQVPNPAANVQNPPPNTPPMIVMANTIPNLAISFGTAPINYQRTAFVNNTGIQNDRLTGYVQSNDIPCTRAGMQDYQLTIPANLIFPGGVPVGVPNNLVIDLWWLQNKIFDNIKSSRYSPYSPKTAFPNRILNKFF</sequence>
<dbReference type="AlphaFoldDB" id="A0A8H3L5N4"/>
<feature type="domain" description="Putative restriction endonuclease" evidence="2">
    <location>
        <begin position="79"/>
        <end position="181"/>
    </location>
</feature>
<name>A0A8H3L5N4_9GLOM</name>
<dbReference type="Gene3D" id="3.90.1570.10">
    <property type="entry name" value="tt1808, chain A"/>
    <property type="match status" value="1"/>
</dbReference>
<feature type="compositionally biased region" description="Low complexity" evidence="1">
    <location>
        <begin position="28"/>
        <end position="49"/>
    </location>
</feature>